<dbReference type="SUPFAM" id="SSF141729">
    <property type="entry name" value="FimD N-terminal domain-like"/>
    <property type="match status" value="1"/>
</dbReference>
<dbReference type="Gene3D" id="2.60.40.2610">
    <property type="entry name" value="Outer membrane usher protein FimD, plug domain"/>
    <property type="match status" value="1"/>
</dbReference>
<dbReference type="Gene3D" id="2.60.40.2070">
    <property type="match status" value="1"/>
</dbReference>
<name>A0ABD4BLG4_PSESH</name>
<comment type="similarity">
    <text evidence="2 9">Belongs to the fimbrial export usher family.</text>
</comment>
<dbReference type="NCBIfam" id="NF011769">
    <property type="entry name" value="PRK15223.1"/>
    <property type="match status" value="1"/>
</dbReference>
<evidence type="ECO:0000256" key="7">
    <source>
        <dbReference type="ARBA" id="ARBA00023136"/>
    </source>
</evidence>
<organism evidence="13 14">
    <name type="scientific">Pseudomonas savastanoi pv. phaseolicola</name>
    <name type="common">Pseudomonas syringae pv. phaseolicola</name>
    <dbReference type="NCBI Taxonomy" id="319"/>
    <lineage>
        <taxon>Bacteria</taxon>
        <taxon>Pseudomonadati</taxon>
        <taxon>Pseudomonadota</taxon>
        <taxon>Gammaproteobacteria</taxon>
        <taxon>Pseudomonadales</taxon>
        <taxon>Pseudomonadaceae</taxon>
        <taxon>Pseudomonas</taxon>
    </lineage>
</organism>
<keyword evidence="5 9" id="KW-0812">Transmembrane</keyword>
<dbReference type="PANTHER" id="PTHR30451">
    <property type="entry name" value="OUTER MEMBRANE USHER PROTEIN"/>
    <property type="match status" value="1"/>
</dbReference>
<evidence type="ECO:0000259" key="11">
    <source>
        <dbReference type="Pfam" id="PF13953"/>
    </source>
</evidence>
<keyword evidence="9" id="KW-1029">Fimbrium biogenesis</keyword>
<gene>
    <name evidence="13" type="ORF">ALO55_05718</name>
</gene>
<dbReference type="AlphaFoldDB" id="A0ABD4BLG4"/>
<evidence type="ECO:0000313" key="13">
    <source>
        <dbReference type="EMBL" id="KPY20779.1"/>
    </source>
</evidence>
<dbReference type="GO" id="GO:0009279">
    <property type="term" value="C:cell outer membrane"/>
    <property type="evidence" value="ECO:0007669"/>
    <property type="project" value="UniProtKB-SubCell"/>
</dbReference>
<dbReference type="Proteomes" id="UP000050396">
    <property type="component" value="Unassembled WGS sequence"/>
</dbReference>
<evidence type="ECO:0000313" key="14">
    <source>
        <dbReference type="Proteomes" id="UP000050396"/>
    </source>
</evidence>
<dbReference type="PANTHER" id="PTHR30451:SF9">
    <property type="entry name" value="F1 CAPSULE-ANCHORING PROTEIN"/>
    <property type="match status" value="1"/>
</dbReference>
<keyword evidence="3 9" id="KW-0813">Transport</keyword>
<keyword evidence="4" id="KW-1134">Transmembrane beta strand</keyword>
<dbReference type="InterPro" id="IPR000015">
    <property type="entry name" value="Fimb_usher"/>
</dbReference>
<dbReference type="Gene3D" id="2.60.40.3110">
    <property type="match status" value="1"/>
</dbReference>
<dbReference type="Pfam" id="PF13953">
    <property type="entry name" value="PapC_C"/>
    <property type="match status" value="1"/>
</dbReference>
<dbReference type="EMBL" id="LJQZ01000052">
    <property type="protein sequence ID" value="KPY20779.1"/>
    <property type="molecule type" value="Genomic_DNA"/>
</dbReference>
<keyword evidence="8 9" id="KW-0998">Cell outer membrane</keyword>
<feature type="signal peptide" evidence="10">
    <location>
        <begin position="1"/>
        <end position="27"/>
    </location>
</feature>
<dbReference type="InterPro" id="IPR025885">
    <property type="entry name" value="PapC_N"/>
</dbReference>
<feature type="domain" description="PapC N-terminal" evidence="12">
    <location>
        <begin position="31"/>
        <end position="175"/>
    </location>
</feature>
<dbReference type="InterPro" id="IPR037224">
    <property type="entry name" value="PapC_N_sf"/>
</dbReference>
<sequence length="837" mass="89863">MVQEGQMRRLAYALSLPAACFFTSVQAQTYHFDPALLGSSAKHTDLSLFNRGLQQPGRYHLDVMLNDEQVDSQDITLSLKKNAAGISVLDPCLSLEQLSRWGIKTEAIPGLNRTSNAGACVILESIPESTVNADIANQQLQLQVPQSFMRPNYRGLAPQGLWDDGITAFLMNYSAGASRVDSRDIGANDTSSWAQLQPGFNLGPWRARSSFSWKDGGDLQRSYAYVERGVRGFKSRLSLGERTSPGDVFDGVPFTGVMLATDDTMFPASERSFAPTVSGVALTRARIEVRQNGYIIKTLSVPPGPFEIQDLAASSGNGDLHVAVYEADGRNQFFIVPWNTPAIALHKDHLKYSVTAGRYRSAESRTPEALLIQATAIYGLPWNLTGYGGLQGATHYGAASLGVGAMLGGWGAVSVDATGSRSQTPGGNTQGGLKWRLRYSTQLPLTHTAVSLASMQYASAGYRSLTETLGSRQREEFAIDKDYSGRRQRARSTLSLSQKLGPLGSLGISASRTDWRYGQGHDDGMGFSWSKSIHSLSVSIEWQQNRSFDGCQDRTLSVWVSIPIGGSTNASWTLTAPTRGQQEQEGGLNGRAFEDRLAWDVRQRYRTDVSSDQRSGSDLHASWNGASGQVGVGYGYSATSRQANMDVSGGVIVHHDGVTLSQQLSDTVALVSAPGAAGVQVEGWPGVETDRRGYTVTSNLVGYQENTVSLNPITVPDNAEIPQTDVKIVPTAGAVVEAAFRTRTGAKALVTLHYSDGSPVAFGSQVTAEGREGNAGITDAKGLAYLTGLSSSGTLSVRSGNKMCHANYDLPGNKETAGLYQLDAVCLESLKKEIPHG</sequence>
<comment type="caution">
    <text evidence="13">The sequence shown here is derived from an EMBL/GenBank/DDBJ whole genome shotgun (WGS) entry which is preliminary data.</text>
</comment>
<dbReference type="InterPro" id="IPR025949">
    <property type="entry name" value="PapC-like_C"/>
</dbReference>
<evidence type="ECO:0000256" key="8">
    <source>
        <dbReference type="ARBA" id="ARBA00023237"/>
    </source>
</evidence>
<evidence type="ECO:0000256" key="3">
    <source>
        <dbReference type="ARBA" id="ARBA00022448"/>
    </source>
</evidence>
<evidence type="ECO:0000256" key="10">
    <source>
        <dbReference type="SAM" id="SignalP"/>
    </source>
</evidence>
<evidence type="ECO:0000256" key="5">
    <source>
        <dbReference type="ARBA" id="ARBA00022692"/>
    </source>
</evidence>
<feature type="domain" description="PapC-like C-terminal" evidence="11">
    <location>
        <begin position="749"/>
        <end position="811"/>
    </location>
</feature>
<keyword evidence="7 9" id="KW-0472">Membrane</keyword>
<dbReference type="InterPro" id="IPR043142">
    <property type="entry name" value="PapC-like_C_sf"/>
</dbReference>
<dbReference type="Pfam" id="PF13954">
    <property type="entry name" value="PapC_N"/>
    <property type="match status" value="1"/>
</dbReference>
<feature type="chain" id="PRO_5044853461" evidence="10">
    <location>
        <begin position="28"/>
        <end position="837"/>
    </location>
</feature>
<dbReference type="Pfam" id="PF00577">
    <property type="entry name" value="Usher"/>
    <property type="match status" value="1"/>
</dbReference>
<evidence type="ECO:0000256" key="9">
    <source>
        <dbReference type="RuleBase" id="RU003884"/>
    </source>
</evidence>
<reference evidence="13 14" key="1">
    <citation type="submission" date="2015-09" db="EMBL/GenBank/DDBJ databases">
        <title>Genome announcement of multiple Pseudomonas syringae strains.</title>
        <authorList>
            <person name="Thakur S."/>
            <person name="Wang P.W."/>
            <person name="Gong Y."/>
            <person name="Weir B.S."/>
            <person name="Guttman D.S."/>
        </authorList>
    </citation>
    <scope>NUCLEOTIDE SEQUENCE [LARGE SCALE GENOMIC DNA]</scope>
    <source>
        <strain evidence="13 14">ICMP2740</strain>
    </source>
</reference>
<evidence type="ECO:0000256" key="6">
    <source>
        <dbReference type="ARBA" id="ARBA00022729"/>
    </source>
</evidence>
<accession>A0ABD4BLG4</accession>
<evidence type="ECO:0000256" key="4">
    <source>
        <dbReference type="ARBA" id="ARBA00022452"/>
    </source>
</evidence>
<dbReference type="PROSITE" id="PS01151">
    <property type="entry name" value="FIMBRIAL_USHER"/>
    <property type="match status" value="1"/>
</dbReference>
<dbReference type="InterPro" id="IPR018030">
    <property type="entry name" value="Fimbrial_membr_usher_CS"/>
</dbReference>
<evidence type="ECO:0000256" key="1">
    <source>
        <dbReference type="ARBA" id="ARBA00004571"/>
    </source>
</evidence>
<keyword evidence="6 10" id="KW-0732">Signal</keyword>
<evidence type="ECO:0000256" key="2">
    <source>
        <dbReference type="ARBA" id="ARBA00008064"/>
    </source>
</evidence>
<dbReference type="InterPro" id="IPR042186">
    <property type="entry name" value="FimD_plug_dom"/>
</dbReference>
<dbReference type="FunFam" id="2.60.40.2610:FF:000001">
    <property type="entry name" value="Outer membrane fimbrial usher protein"/>
    <property type="match status" value="1"/>
</dbReference>
<proteinExistence type="inferred from homology"/>
<evidence type="ECO:0000259" key="12">
    <source>
        <dbReference type="Pfam" id="PF13954"/>
    </source>
</evidence>
<comment type="subcellular location">
    <subcellularLocation>
        <location evidence="1 9">Cell outer membrane</location>
        <topology evidence="1 9">Multi-pass membrane protein</topology>
    </subcellularLocation>
</comment>
<protein>
    <submittedName>
        <fullName evidence="13">Outer-membrane fimbrial usher protein</fullName>
    </submittedName>
</protein>
<dbReference type="Gene3D" id="3.10.20.410">
    <property type="match status" value="1"/>
</dbReference>